<dbReference type="Proteomes" id="UP000606974">
    <property type="component" value="Unassembled WGS sequence"/>
</dbReference>
<accession>A0A8H7AJB7</accession>
<dbReference type="AlphaFoldDB" id="A0A8H7AJB7"/>
<proteinExistence type="predicted"/>
<evidence type="ECO:0000256" key="1">
    <source>
        <dbReference type="SAM" id="MobiDB-lite"/>
    </source>
</evidence>
<reference evidence="2" key="1">
    <citation type="submission" date="2020-02" db="EMBL/GenBank/DDBJ databases">
        <authorList>
            <person name="Palmer J.M."/>
        </authorList>
    </citation>
    <scope>NUCLEOTIDE SEQUENCE</scope>
    <source>
        <strain evidence="2">EPUS1.4</strain>
        <tissue evidence="2">Thallus</tissue>
    </source>
</reference>
<evidence type="ECO:0000313" key="3">
    <source>
        <dbReference type="Proteomes" id="UP000606974"/>
    </source>
</evidence>
<evidence type="ECO:0000313" key="2">
    <source>
        <dbReference type="EMBL" id="KAF7509204.1"/>
    </source>
</evidence>
<sequence length="89" mass="9588">MGASEDCSEAEIIFNRASLALAKSQRLIASWLPPKSQVAAAAAKTEEELDREESEIFSPVPERLGLGAPVPEIAKRQPTRAGIDTRTVL</sequence>
<gene>
    <name evidence="2" type="ORF">GJ744_008264</name>
</gene>
<dbReference type="Pfam" id="PF11595">
    <property type="entry name" value="DUF3245"/>
    <property type="match status" value="1"/>
</dbReference>
<comment type="caution">
    <text evidence="2">The sequence shown here is derived from an EMBL/GenBank/DDBJ whole genome shotgun (WGS) entry which is preliminary data.</text>
</comment>
<feature type="region of interest" description="Disordered" evidence="1">
    <location>
        <begin position="68"/>
        <end position="89"/>
    </location>
</feature>
<organism evidence="2 3">
    <name type="scientific">Endocarpon pusillum</name>
    <dbReference type="NCBI Taxonomy" id="364733"/>
    <lineage>
        <taxon>Eukaryota</taxon>
        <taxon>Fungi</taxon>
        <taxon>Dikarya</taxon>
        <taxon>Ascomycota</taxon>
        <taxon>Pezizomycotina</taxon>
        <taxon>Eurotiomycetes</taxon>
        <taxon>Chaetothyriomycetidae</taxon>
        <taxon>Verrucariales</taxon>
        <taxon>Verrucariaceae</taxon>
        <taxon>Endocarpon</taxon>
    </lineage>
</organism>
<dbReference type="InterPro" id="IPR021641">
    <property type="entry name" value="DUF3245"/>
</dbReference>
<name>A0A8H7AJB7_9EURO</name>
<keyword evidence="3" id="KW-1185">Reference proteome</keyword>
<dbReference type="EMBL" id="JAACFV010000044">
    <property type="protein sequence ID" value="KAF7509204.1"/>
    <property type="molecule type" value="Genomic_DNA"/>
</dbReference>
<protein>
    <submittedName>
        <fullName evidence="2">Uncharacterized protein</fullName>
    </submittedName>
</protein>
<dbReference type="OrthoDB" id="3438340at2759"/>